<keyword evidence="1" id="KW-1133">Transmembrane helix</keyword>
<feature type="transmembrane region" description="Helical" evidence="1">
    <location>
        <begin position="6"/>
        <end position="29"/>
    </location>
</feature>
<reference evidence="2 3" key="1">
    <citation type="submission" date="2015-03" db="EMBL/GenBank/DDBJ databases">
        <title>Genomic characterization of Dehalococcoides mccartyi strain 11a5, an unusal plasmid-containing chloroethene dechlorinator.</title>
        <authorList>
            <person name="Zhao S."/>
            <person name="Ding C."/>
            <person name="He J."/>
        </authorList>
    </citation>
    <scope>NUCLEOTIDE SEQUENCE [LARGE SCALE GENOMIC DNA]</scope>
    <source>
        <strain evidence="2 3">11a5</strain>
    </source>
</reference>
<gene>
    <name evidence="2" type="ORF">Dm11a5_0324</name>
</gene>
<keyword evidence="1" id="KW-0472">Membrane</keyword>
<dbReference type="EMBL" id="CP011127">
    <property type="protein sequence ID" value="AMU86151.1"/>
    <property type="molecule type" value="Genomic_DNA"/>
</dbReference>
<organism evidence="2 3">
    <name type="scientific">Dehalococcoides mccartyi</name>
    <dbReference type="NCBI Taxonomy" id="61435"/>
    <lineage>
        <taxon>Bacteria</taxon>
        <taxon>Bacillati</taxon>
        <taxon>Chloroflexota</taxon>
        <taxon>Dehalococcoidia</taxon>
        <taxon>Dehalococcoidales</taxon>
        <taxon>Dehalococcoidaceae</taxon>
        <taxon>Dehalococcoides</taxon>
    </lineage>
</organism>
<dbReference type="Proteomes" id="UP000076394">
    <property type="component" value="Chromosome"/>
</dbReference>
<proteinExistence type="predicted"/>
<evidence type="ECO:0000313" key="3">
    <source>
        <dbReference type="Proteomes" id="UP000076394"/>
    </source>
</evidence>
<keyword evidence="1" id="KW-0812">Transmembrane</keyword>
<accession>A0A142V959</accession>
<sequence>MPYTEIFGIITNWVGLNLAASLAFGLILLQ</sequence>
<name>A0A142V959_9CHLR</name>
<protein>
    <submittedName>
        <fullName evidence="2">Uncharacterized protein</fullName>
    </submittedName>
</protein>
<evidence type="ECO:0000256" key="1">
    <source>
        <dbReference type="SAM" id="Phobius"/>
    </source>
</evidence>
<evidence type="ECO:0000313" key="2">
    <source>
        <dbReference type="EMBL" id="AMU86151.1"/>
    </source>
</evidence>
<dbReference type="PATRIC" id="fig|61435.8.peg.324"/>
<dbReference type="AlphaFoldDB" id="A0A142V959"/>